<evidence type="ECO:0000313" key="6">
    <source>
        <dbReference type="Proteomes" id="UP000177117"/>
    </source>
</evidence>
<keyword evidence="2" id="KW-0547">Nucleotide-binding</keyword>
<evidence type="ECO:0000256" key="3">
    <source>
        <dbReference type="ARBA" id="ARBA00022840"/>
    </source>
</evidence>
<sequence length="235" mass="26236">MILIKNISKTYDGITNAVDNLSLTIQSGSVFGFLGPNGAGKTTAIKMLVGINTPDAGSIMIGDESPLAVSTRENIGFMPEEPHFYDQLTGLEFLEFSSDLFKNSRGKSKTELEEILKKVNIYEARHSKIRTYSKGMKQRLGFAQAIVNDPTYIFLDEPLEGLDPIGRREIKKIIETIKEEGKTIFFNSHILADVEALCDQIGIIHKGRLIYSGPVNQFRKDMSLEDQFVKTIKSL</sequence>
<dbReference type="SUPFAM" id="SSF52540">
    <property type="entry name" value="P-loop containing nucleoside triphosphate hydrolases"/>
    <property type="match status" value="1"/>
</dbReference>
<dbReference type="GO" id="GO:0005524">
    <property type="term" value="F:ATP binding"/>
    <property type="evidence" value="ECO:0007669"/>
    <property type="project" value="UniProtKB-KW"/>
</dbReference>
<comment type="caution">
    <text evidence="5">The sequence shown here is derived from an EMBL/GenBank/DDBJ whole genome shotgun (WGS) entry which is preliminary data.</text>
</comment>
<organism evidence="5 6">
    <name type="scientific">Candidatus Yanofskybacteria bacterium RIFCSPHIGHO2_01_FULL_41_53</name>
    <dbReference type="NCBI Taxonomy" id="1802663"/>
    <lineage>
        <taxon>Bacteria</taxon>
        <taxon>Candidatus Yanofskyibacteriota</taxon>
    </lineage>
</organism>
<dbReference type="PANTHER" id="PTHR42939">
    <property type="entry name" value="ABC TRANSPORTER ATP-BINDING PROTEIN ALBC-RELATED"/>
    <property type="match status" value="1"/>
</dbReference>
<dbReference type="InterPro" id="IPR051782">
    <property type="entry name" value="ABC_Transporter_VariousFunc"/>
</dbReference>
<dbReference type="InterPro" id="IPR003439">
    <property type="entry name" value="ABC_transporter-like_ATP-bd"/>
</dbReference>
<keyword evidence="3" id="KW-0067">ATP-binding</keyword>
<dbReference type="CDD" id="cd03230">
    <property type="entry name" value="ABC_DR_subfamily_A"/>
    <property type="match status" value="1"/>
</dbReference>
<dbReference type="SMART" id="SM00382">
    <property type="entry name" value="AAA"/>
    <property type="match status" value="1"/>
</dbReference>
<name>A0A1F8EM18_9BACT</name>
<dbReference type="GO" id="GO:0016887">
    <property type="term" value="F:ATP hydrolysis activity"/>
    <property type="evidence" value="ECO:0007669"/>
    <property type="project" value="InterPro"/>
</dbReference>
<dbReference type="InterPro" id="IPR017871">
    <property type="entry name" value="ABC_transporter-like_CS"/>
</dbReference>
<dbReference type="Pfam" id="PF00005">
    <property type="entry name" value="ABC_tran"/>
    <property type="match status" value="1"/>
</dbReference>
<dbReference type="Proteomes" id="UP000177117">
    <property type="component" value="Unassembled WGS sequence"/>
</dbReference>
<proteinExistence type="predicted"/>
<dbReference type="Gene3D" id="3.40.50.300">
    <property type="entry name" value="P-loop containing nucleotide triphosphate hydrolases"/>
    <property type="match status" value="1"/>
</dbReference>
<accession>A0A1F8EM18</accession>
<dbReference type="PANTHER" id="PTHR42939:SF1">
    <property type="entry name" value="ABC TRANSPORTER ATP-BINDING PROTEIN ALBC-RELATED"/>
    <property type="match status" value="1"/>
</dbReference>
<keyword evidence="1" id="KW-0813">Transport</keyword>
<protein>
    <recommendedName>
        <fullName evidence="4">ABC transporter domain-containing protein</fullName>
    </recommendedName>
</protein>
<evidence type="ECO:0000256" key="2">
    <source>
        <dbReference type="ARBA" id="ARBA00022741"/>
    </source>
</evidence>
<evidence type="ECO:0000259" key="4">
    <source>
        <dbReference type="PROSITE" id="PS50893"/>
    </source>
</evidence>
<dbReference type="AlphaFoldDB" id="A0A1F8EM18"/>
<evidence type="ECO:0000313" key="5">
    <source>
        <dbReference type="EMBL" id="OGN01390.1"/>
    </source>
</evidence>
<dbReference type="InterPro" id="IPR003593">
    <property type="entry name" value="AAA+_ATPase"/>
</dbReference>
<gene>
    <name evidence="5" type="ORF">A2650_00710</name>
</gene>
<dbReference type="PROSITE" id="PS50893">
    <property type="entry name" value="ABC_TRANSPORTER_2"/>
    <property type="match status" value="1"/>
</dbReference>
<dbReference type="InterPro" id="IPR027417">
    <property type="entry name" value="P-loop_NTPase"/>
</dbReference>
<reference evidence="5 6" key="1">
    <citation type="journal article" date="2016" name="Nat. Commun.">
        <title>Thousands of microbial genomes shed light on interconnected biogeochemical processes in an aquifer system.</title>
        <authorList>
            <person name="Anantharaman K."/>
            <person name="Brown C.T."/>
            <person name="Hug L.A."/>
            <person name="Sharon I."/>
            <person name="Castelle C.J."/>
            <person name="Probst A.J."/>
            <person name="Thomas B.C."/>
            <person name="Singh A."/>
            <person name="Wilkins M.J."/>
            <person name="Karaoz U."/>
            <person name="Brodie E.L."/>
            <person name="Williams K.H."/>
            <person name="Hubbard S.S."/>
            <person name="Banfield J.F."/>
        </authorList>
    </citation>
    <scope>NUCLEOTIDE SEQUENCE [LARGE SCALE GENOMIC DNA]</scope>
</reference>
<feature type="domain" description="ABC transporter" evidence="4">
    <location>
        <begin position="2"/>
        <end position="231"/>
    </location>
</feature>
<dbReference type="PROSITE" id="PS00211">
    <property type="entry name" value="ABC_TRANSPORTER_1"/>
    <property type="match status" value="1"/>
</dbReference>
<dbReference type="EMBL" id="MGJD01000006">
    <property type="protein sequence ID" value="OGN01390.1"/>
    <property type="molecule type" value="Genomic_DNA"/>
</dbReference>
<evidence type="ECO:0000256" key="1">
    <source>
        <dbReference type="ARBA" id="ARBA00022448"/>
    </source>
</evidence>